<dbReference type="CDD" id="cd16664">
    <property type="entry name" value="RING-Ubox_PUB"/>
    <property type="match status" value="1"/>
</dbReference>
<comment type="pathway">
    <text evidence="2 5">Protein modification; protein ubiquitination.</text>
</comment>
<dbReference type="SUPFAM" id="SSF57850">
    <property type="entry name" value="RING/U-box"/>
    <property type="match status" value="1"/>
</dbReference>
<name>A0A059BSF7_EUCGR</name>
<organism evidence="7">
    <name type="scientific">Eucalyptus grandis</name>
    <name type="common">Flooded gum</name>
    <dbReference type="NCBI Taxonomy" id="71139"/>
    <lineage>
        <taxon>Eukaryota</taxon>
        <taxon>Viridiplantae</taxon>
        <taxon>Streptophyta</taxon>
        <taxon>Embryophyta</taxon>
        <taxon>Tracheophyta</taxon>
        <taxon>Spermatophyta</taxon>
        <taxon>Magnoliopsida</taxon>
        <taxon>eudicotyledons</taxon>
        <taxon>Gunneridae</taxon>
        <taxon>Pentapetalae</taxon>
        <taxon>rosids</taxon>
        <taxon>malvids</taxon>
        <taxon>Myrtales</taxon>
        <taxon>Myrtaceae</taxon>
        <taxon>Myrtoideae</taxon>
        <taxon>Eucalypteae</taxon>
        <taxon>Eucalyptus</taxon>
    </lineage>
</organism>
<evidence type="ECO:0000259" key="6">
    <source>
        <dbReference type="PROSITE" id="PS51698"/>
    </source>
</evidence>
<evidence type="ECO:0000256" key="3">
    <source>
        <dbReference type="ARBA" id="ARBA00022679"/>
    </source>
</evidence>
<dbReference type="GO" id="GO:0016567">
    <property type="term" value="P:protein ubiquitination"/>
    <property type="evidence" value="ECO:0007669"/>
    <property type="project" value="UniProtKB-UniRule"/>
</dbReference>
<sequence>MGREEQLHINVPSLFRCPISLDVMRSPVSLCTGVTYDRSSIQRWLESGHQTCPATNQPLPSTDFVPNLTLHRLIHLWTQSSSSARLRDSLAPPPAARSSPSEILALTERIATGTARESCCGALKKAAEFASYREENRRFLAGSDGFVAAVVRVLTRGGEGSSESEIEVLELAVRVLESILTENGVKERLNKLLLRSDRGNCLSPMVSLLRSGRLASKIGAVRILDSIAVDNESKRSIAETEGVLAESIRLLVADTDESLRDVVLPLLIKLAVARSMKARLVQLGLVPILSGFISDQDSTGPTVERALRLTQMVSTVAEGRQAVSEDASLAGSLVGRLMKASRAATEDAVAVLWSVCCVCGDARVKERVARSGGMTKVLLVMQSEEDAGVKKMCSDLMKALRSGCETVDSGMVSYETRTTHIRHR</sequence>
<feature type="domain" description="U-box" evidence="6">
    <location>
        <begin position="10"/>
        <end position="84"/>
    </location>
</feature>
<dbReference type="Pfam" id="PF04564">
    <property type="entry name" value="U-box"/>
    <property type="match status" value="1"/>
</dbReference>
<dbReference type="PROSITE" id="PS51698">
    <property type="entry name" value="U_BOX"/>
    <property type="match status" value="1"/>
</dbReference>
<dbReference type="Gene3D" id="3.30.40.10">
    <property type="entry name" value="Zinc/RING finger domain, C3HC4 (zinc finger)"/>
    <property type="match status" value="1"/>
</dbReference>
<dbReference type="FunFam" id="3.30.40.10:FF:000442">
    <property type="entry name" value="RING-type E3 ubiquitin transferase"/>
    <property type="match status" value="1"/>
</dbReference>
<dbReference type="Pfam" id="PF25598">
    <property type="entry name" value="ARM_PUB"/>
    <property type="match status" value="1"/>
</dbReference>
<dbReference type="Gene3D" id="1.25.10.10">
    <property type="entry name" value="Leucine-rich Repeat Variant"/>
    <property type="match status" value="1"/>
</dbReference>
<dbReference type="InParanoid" id="A0A059BSF7"/>
<keyword evidence="3 5" id="KW-0808">Transferase</keyword>
<evidence type="ECO:0000313" key="7">
    <source>
        <dbReference type="EMBL" id="KCW69203.1"/>
    </source>
</evidence>
<dbReference type="EC" id="2.3.2.27" evidence="5"/>
<dbReference type="OrthoDB" id="10064100at2759"/>
<dbReference type="AlphaFoldDB" id="A0A059BSF7"/>
<dbReference type="UniPathway" id="UPA00143"/>
<proteinExistence type="predicted"/>
<dbReference type="eggNOG" id="ENOG502QTKN">
    <property type="taxonomic scope" value="Eukaryota"/>
</dbReference>
<gene>
    <name evidence="7" type="ORF">EUGRSUZ_F02720</name>
</gene>
<dbReference type="OMA" id="KSNRNCL"/>
<dbReference type="PANTHER" id="PTHR22849">
    <property type="entry name" value="WDSAM1 PROTEIN"/>
    <property type="match status" value="1"/>
</dbReference>
<dbReference type="Gramene" id="KCW69203">
    <property type="protein sequence ID" value="KCW69203"/>
    <property type="gene ID" value="EUGRSUZ_F02720"/>
</dbReference>
<evidence type="ECO:0000256" key="1">
    <source>
        <dbReference type="ARBA" id="ARBA00000900"/>
    </source>
</evidence>
<reference evidence="7" key="1">
    <citation type="submission" date="2013-07" db="EMBL/GenBank/DDBJ databases">
        <title>The genome of Eucalyptus grandis.</title>
        <authorList>
            <person name="Schmutz J."/>
            <person name="Hayes R."/>
            <person name="Myburg A."/>
            <person name="Tuskan G."/>
            <person name="Grattapaglia D."/>
            <person name="Rokhsar D.S."/>
        </authorList>
    </citation>
    <scope>NUCLEOTIDE SEQUENCE</scope>
    <source>
        <tissue evidence="7">Leaf extractions</tissue>
    </source>
</reference>
<comment type="function">
    <text evidence="5">Functions as an E3 ubiquitin ligase.</text>
</comment>
<dbReference type="InterPro" id="IPR058678">
    <property type="entry name" value="ARM_PUB"/>
</dbReference>
<dbReference type="InterPro" id="IPR013083">
    <property type="entry name" value="Znf_RING/FYVE/PHD"/>
</dbReference>
<evidence type="ECO:0000256" key="5">
    <source>
        <dbReference type="RuleBase" id="RU369093"/>
    </source>
</evidence>
<protein>
    <recommendedName>
        <fullName evidence="5 6">U-box domain-containing protein</fullName>
        <ecNumber evidence="5">2.3.2.27</ecNumber>
    </recommendedName>
    <alternativeName>
        <fullName evidence="5">RING-type E3 ubiquitin transferase PUB</fullName>
    </alternativeName>
</protein>
<accession>A0A059BSF7</accession>
<dbReference type="EMBL" id="KK198758">
    <property type="protein sequence ID" value="KCW69203.1"/>
    <property type="molecule type" value="Genomic_DNA"/>
</dbReference>
<dbReference type="SMART" id="SM00504">
    <property type="entry name" value="Ubox"/>
    <property type="match status" value="1"/>
</dbReference>
<dbReference type="InterPro" id="IPR045185">
    <property type="entry name" value="PUB22/23/24-like"/>
</dbReference>
<dbReference type="PANTHER" id="PTHR22849:SF163">
    <property type="entry name" value="U-BOX DOMAIN-CONTAINING PROTEIN"/>
    <property type="match status" value="1"/>
</dbReference>
<dbReference type="InterPro" id="IPR016024">
    <property type="entry name" value="ARM-type_fold"/>
</dbReference>
<evidence type="ECO:0000256" key="4">
    <source>
        <dbReference type="ARBA" id="ARBA00022786"/>
    </source>
</evidence>
<evidence type="ECO:0000256" key="2">
    <source>
        <dbReference type="ARBA" id="ARBA00004906"/>
    </source>
</evidence>
<keyword evidence="4 5" id="KW-0833">Ubl conjugation pathway</keyword>
<dbReference type="SUPFAM" id="SSF48371">
    <property type="entry name" value="ARM repeat"/>
    <property type="match status" value="1"/>
</dbReference>
<dbReference type="GO" id="GO:0061630">
    <property type="term" value="F:ubiquitin protein ligase activity"/>
    <property type="evidence" value="ECO:0007669"/>
    <property type="project" value="UniProtKB-UniRule"/>
</dbReference>
<dbReference type="InterPro" id="IPR003613">
    <property type="entry name" value="Ubox_domain"/>
</dbReference>
<dbReference type="KEGG" id="egr:104449613"/>
<dbReference type="InterPro" id="IPR011989">
    <property type="entry name" value="ARM-like"/>
</dbReference>
<comment type="catalytic activity">
    <reaction evidence="1 5">
        <text>S-ubiquitinyl-[E2 ubiquitin-conjugating enzyme]-L-cysteine + [acceptor protein]-L-lysine = [E2 ubiquitin-conjugating enzyme]-L-cysteine + N(6)-ubiquitinyl-[acceptor protein]-L-lysine.</text>
        <dbReference type="EC" id="2.3.2.27"/>
    </reaction>
</comment>
<dbReference type="InterPro" id="IPR045210">
    <property type="entry name" value="RING-Ubox_PUB"/>
</dbReference>